<dbReference type="PIRSF" id="PIRSF003073">
    <property type="entry name" value="DNAC_TnpB_IstB"/>
    <property type="match status" value="1"/>
</dbReference>
<evidence type="ECO:0000259" key="4">
    <source>
        <dbReference type="SMART" id="SM00382"/>
    </source>
</evidence>
<dbReference type="InterPro" id="IPR003593">
    <property type="entry name" value="AAA+_ATPase"/>
</dbReference>
<dbReference type="NCBIfam" id="NF038214">
    <property type="entry name" value="IS21_help_AAA"/>
    <property type="match status" value="1"/>
</dbReference>
<gene>
    <name evidence="5" type="ORF">GTA51_20240</name>
</gene>
<sequence length="249" mass="28431">MLNHQTMEKLAQMKLSGILDGFKEQIDNPAFSDLAFEDRLGLLVDREYLLRDNRRLTRRFQEAHLKVKASVEDVDFQAPRGLDKRLFLELASCGWIGRKHNLIITGPTGGGKTYLACALAQKACREGIRCLYYHFPELLQDIGISRAEGSERIFARKLATRDLLVVDDWLREPISAEIARSLADLMDERFRNKSTLFATQFPVAEWHGRFQDPTLADAVLDRIVHDSHRIELSGDSMRKRTSDLTKSAT</sequence>
<dbReference type="PANTHER" id="PTHR30050:SF4">
    <property type="entry name" value="ATP-BINDING PROTEIN RV3427C IN INSERTION SEQUENCE-RELATED"/>
    <property type="match status" value="1"/>
</dbReference>
<name>A0A7C9MNI0_9BACT</name>
<dbReference type="InterPro" id="IPR028350">
    <property type="entry name" value="DNAC/IstB-like"/>
</dbReference>
<evidence type="ECO:0000256" key="3">
    <source>
        <dbReference type="ARBA" id="ARBA00022840"/>
    </source>
</evidence>
<dbReference type="Pfam" id="PF01695">
    <property type="entry name" value="IstB_IS21"/>
    <property type="match status" value="1"/>
</dbReference>
<keyword evidence="2" id="KW-0547">Nucleotide-binding</keyword>
<dbReference type="InterPro" id="IPR002611">
    <property type="entry name" value="IstB_ATP-bd"/>
</dbReference>
<dbReference type="SUPFAM" id="SSF52540">
    <property type="entry name" value="P-loop containing nucleoside triphosphate hydrolases"/>
    <property type="match status" value="1"/>
</dbReference>
<evidence type="ECO:0000313" key="6">
    <source>
        <dbReference type="Proteomes" id="UP000482487"/>
    </source>
</evidence>
<proteinExistence type="inferred from homology"/>
<keyword evidence="6" id="KW-1185">Reference proteome</keyword>
<dbReference type="GO" id="GO:0005524">
    <property type="term" value="F:ATP binding"/>
    <property type="evidence" value="ECO:0007669"/>
    <property type="project" value="UniProtKB-KW"/>
</dbReference>
<dbReference type="Gene3D" id="3.40.50.300">
    <property type="entry name" value="P-loop containing nucleotide triphosphate hydrolases"/>
    <property type="match status" value="1"/>
</dbReference>
<dbReference type="CDD" id="cd00009">
    <property type="entry name" value="AAA"/>
    <property type="match status" value="1"/>
</dbReference>
<comment type="similarity">
    <text evidence="1">Belongs to the IS21/IS1162 putative ATP-binding protein family.</text>
</comment>
<dbReference type="InterPro" id="IPR027417">
    <property type="entry name" value="P-loop_NTPase"/>
</dbReference>
<dbReference type="RefSeq" id="WP_160964286.1">
    <property type="nucleotide sequence ID" value="NZ_WVUD01000104.1"/>
</dbReference>
<dbReference type="EMBL" id="WVUD01000104">
    <property type="protein sequence ID" value="MYL85413.1"/>
    <property type="molecule type" value="Genomic_DNA"/>
</dbReference>
<dbReference type="InterPro" id="IPR047661">
    <property type="entry name" value="IstB"/>
</dbReference>
<dbReference type="Proteomes" id="UP000482487">
    <property type="component" value="Unassembled WGS sequence"/>
</dbReference>
<keyword evidence="3 5" id="KW-0067">ATP-binding</keyword>
<evidence type="ECO:0000256" key="1">
    <source>
        <dbReference type="ARBA" id="ARBA00008059"/>
    </source>
</evidence>
<reference evidence="5 6" key="1">
    <citation type="submission" date="2020-01" db="EMBL/GenBank/DDBJ databases">
        <title>Genome sequence of Desulfovibrio aerotolerans DSM 16695(T).</title>
        <authorList>
            <person name="Karnachuk O."/>
            <person name="Avakyan M."/>
            <person name="Mardanov A."/>
            <person name="Kadnikov V."/>
            <person name="Ravin N."/>
        </authorList>
    </citation>
    <scope>NUCLEOTIDE SEQUENCE [LARGE SCALE GENOMIC DNA]</scope>
    <source>
        <strain evidence="5 6">DSM 16695</strain>
    </source>
</reference>
<dbReference type="GO" id="GO:0006260">
    <property type="term" value="P:DNA replication"/>
    <property type="evidence" value="ECO:0007669"/>
    <property type="project" value="TreeGrafter"/>
</dbReference>
<accession>A0A7C9MNI0</accession>
<dbReference type="OrthoDB" id="8150723at2"/>
<feature type="domain" description="AAA+ ATPase" evidence="4">
    <location>
        <begin position="98"/>
        <end position="231"/>
    </location>
</feature>
<evidence type="ECO:0000313" key="5">
    <source>
        <dbReference type="EMBL" id="MYL85413.1"/>
    </source>
</evidence>
<dbReference type="SMART" id="SM00382">
    <property type="entry name" value="AAA"/>
    <property type="match status" value="1"/>
</dbReference>
<dbReference type="AlphaFoldDB" id="A0A7C9MNI0"/>
<organism evidence="5 6">
    <name type="scientific">Solidesulfovibrio aerotolerans</name>
    <dbReference type="NCBI Taxonomy" id="295255"/>
    <lineage>
        <taxon>Bacteria</taxon>
        <taxon>Pseudomonadati</taxon>
        <taxon>Thermodesulfobacteriota</taxon>
        <taxon>Desulfovibrionia</taxon>
        <taxon>Desulfovibrionales</taxon>
        <taxon>Desulfovibrionaceae</taxon>
        <taxon>Solidesulfovibrio</taxon>
    </lineage>
</organism>
<evidence type="ECO:0000256" key="2">
    <source>
        <dbReference type="ARBA" id="ARBA00022741"/>
    </source>
</evidence>
<dbReference type="PANTHER" id="PTHR30050">
    <property type="entry name" value="CHROMOSOMAL REPLICATION INITIATOR PROTEIN DNAA"/>
    <property type="match status" value="1"/>
</dbReference>
<protein>
    <submittedName>
        <fullName evidence="5">ATP-binding protein</fullName>
    </submittedName>
</protein>
<comment type="caution">
    <text evidence="5">The sequence shown here is derived from an EMBL/GenBank/DDBJ whole genome shotgun (WGS) entry which is preliminary data.</text>
</comment>